<organism evidence="2 3">
    <name type="scientific">Lyophyllum shimeji</name>
    <name type="common">Hon-shimeji</name>
    <name type="synonym">Tricholoma shimeji</name>
    <dbReference type="NCBI Taxonomy" id="47721"/>
    <lineage>
        <taxon>Eukaryota</taxon>
        <taxon>Fungi</taxon>
        <taxon>Dikarya</taxon>
        <taxon>Basidiomycota</taxon>
        <taxon>Agaricomycotina</taxon>
        <taxon>Agaricomycetes</taxon>
        <taxon>Agaricomycetidae</taxon>
        <taxon>Agaricales</taxon>
        <taxon>Tricholomatineae</taxon>
        <taxon>Lyophyllaceae</taxon>
        <taxon>Lyophyllum</taxon>
    </lineage>
</organism>
<feature type="compositionally biased region" description="Polar residues" evidence="1">
    <location>
        <begin position="1"/>
        <end position="19"/>
    </location>
</feature>
<protein>
    <submittedName>
        <fullName evidence="2">Uncharacterized protein</fullName>
    </submittedName>
</protein>
<dbReference type="EMBL" id="BRPK01000011">
    <property type="protein sequence ID" value="GLB42312.1"/>
    <property type="molecule type" value="Genomic_DNA"/>
</dbReference>
<evidence type="ECO:0000313" key="3">
    <source>
        <dbReference type="Proteomes" id="UP001063166"/>
    </source>
</evidence>
<reference evidence="2" key="1">
    <citation type="submission" date="2022-07" db="EMBL/GenBank/DDBJ databases">
        <title>The genome of Lyophyllum shimeji provides insight into the initial evolution of ectomycorrhizal fungal genome.</title>
        <authorList>
            <person name="Kobayashi Y."/>
            <person name="Shibata T."/>
            <person name="Hirakawa H."/>
            <person name="Shigenobu S."/>
            <person name="Nishiyama T."/>
            <person name="Yamada A."/>
            <person name="Hasebe M."/>
            <person name="Kawaguchi M."/>
        </authorList>
    </citation>
    <scope>NUCLEOTIDE SEQUENCE</scope>
    <source>
        <strain evidence="2">AT787</strain>
    </source>
</reference>
<comment type="caution">
    <text evidence="2">The sequence shown here is derived from an EMBL/GenBank/DDBJ whole genome shotgun (WGS) entry which is preliminary data.</text>
</comment>
<gene>
    <name evidence="2" type="ORF">LshimejAT787_1103270</name>
</gene>
<name>A0A9P3URJ9_LYOSH</name>
<evidence type="ECO:0000313" key="2">
    <source>
        <dbReference type="EMBL" id="GLB42312.1"/>
    </source>
</evidence>
<feature type="region of interest" description="Disordered" evidence="1">
    <location>
        <begin position="1"/>
        <end position="21"/>
    </location>
</feature>
<accession>A0A9P3URJ9</accession>
<sequence length="158" mass="17464">MLMRTPTSPQQADNRQNASKKPIRQLKSWLALLAHRTGHCSHGAVWRSYQRQPALLQPGVVWSCVYAWAASHVHAADAIRSPGVDCTDLPLLLGTCIRSWLDRGMAYLISDQRGQHYRADTGSGLDGAEQGMNENFVARSFPSDHQLCTAVDNLGYCS</sequence>
<keyword evidence="3" id="KW-1185">Reference proteome</keyword>
<dbReference type="AlphaFoldDB" id="A0A9P3URJ9"/>
<evidence type="ECO:0000256" key="1">
    <source>
        <dbReference type="SAM" id="MobiDB-lite"/>
    </source>
</evidence>
<proteinExistence type="predicted"/>
<dbReference type="Proteomes" id="UP001063166">
    <property type="component" value="Unassembled WGS sequence"/>
</dbReference>